<evidence type="ECO:0000313" key="2">
    <source>
        <dbReference type="EMBL" id="BBX19933.1"/>
    </source>
</evidence>
<accession>A0A7I7K793</accession>
<dbReference type="KEGG" id="mdu:MDUV_47930"/>
<feature type="region of interest" description="Disordered" evidence="1">
    <location>
        <begin position="1"/>
        <end position="43"/>
    </location>
</feature>
<reference evidence="2 3" key="1">
    <citation type="journal article" date="2019" name="Emerg. Microbes Infect.">
        <title>Comprehensive subspecies identification of 175 nontuberculous mycobacteria species based on 7547 genomic profiles.</title>
        <authorList>
            <person name="Matsumoto Y."/>
            <person name="Kinjo T."/>
            <person name="Motooka D."/>
            <person name="Nabeya D."/>
            <person name="Jung N."/>
            <person name="Uechi K."/>
            <person name="Horii T."/>
            <person name="Iida T."/>
            <person name="Fujita J."/>
            <person name="Nakamura S."/>
        </authorList>
    </citation>
    <scope>NUCLEOTIDE SEQUENCE [LARGE SCALE GENOMIC DNA]</scope>
    <source>
        <strain evidence="2 3">JCM 6396</strain>
    </source>
</reference>
<name>A0A7I7K793_9MYCO</name>
<proteinExistence type="predicted"/>
<dbReference type="AlphaFoldDB" id="A0A7I7K793"/>
<organism evidence="2 3">
    <name type="scientific">Mycolicibacterium duvalii</name>
    <dbReference type="NCBI Taxonomy" id="39688"/>
    <lineage>
        <taxon>Bacteria</taxon>
        <taxon>Bacillati</taxon>
        <taxon>Actinomycetota</taxon>
        <taxon>Actinomycetes</taxon>
        <taxon>Mycobacteriales</taxon>
        <taxon>Mycobacteriaceae</taxon>
        <taxon>Mycolicibacterium</taxon>
    </lineage>
</organism>
<evidence type="ECO:0000313" key="3">
    <source>
        <dbReference type="Proteomes" id="UP000467006"/>
    </source>
</evidence>
<gene>
    <name evidence="2" type="ORF">MDUV_47930</name>
</gene>
<keyword evidence="3" id="KW-1185">Reference proteome</keyword>
<dbReference type="Proteomes" id="UP000467006">
    <property type="component" value="Chromosome"/>
</dbReference>
<sequence>MAAERFGEPIRVIEVPKAAAPQKQPEGTPDPHRPDAPMDAASDVLEDGEALRRVLARVAEQARLKKLDRVTLMAARDLSNAVHPHRDW</sequence>
<dbReference type="EMBL" id="AP022563">
    <property type="protein sequence ID" value="BBX19933.1"/>
    <property type="molecule type" value="Genomic_DNA"/>
</dbReference>
<evidence type="ECO:0000256" key="1">
    <source>
        <dbReference type="SAM" id="MobiDB-lite"/>
    </source>
</evidence>
<protein>
    <submittedName>
        <fullName evidence="2">Uncharacterized protein</fullName>
    </submittedName>
</protein>